<reference evidence="1" key="1">
    <citation type="submission" date="2020-02" db="EMBL/GenBank/DDBJ databases">
        <authorList>
            <person name="Meier V. D."/>
        </authorList>
    </citation>
    <scope>NUCLEOTIDE SEQUENCE</scope>
    <source>
        <strain evidence="1">AVDCRST_MAG75</strain>
    </source>
</reference>
<proteinExistence type="predicted"/>
<dbReference type="SUPFAM" id="SSF53649">
    <property type="entry name" value="Alkaline phosphatase-like"/>
    <property type="match status" value="1"/>
</dbReference>
<protein>
    <submittedName>
        <fullName evidence="1">Alkaline phosphodiesterase I / Nucleotide pyrophosphatase</fullName>
        <ecNumber evidence="1">3.1.4.1</ecNumber>
        <ecNumber evidence="1">3.6.1.9</ecNumber>
    </submittedName>
</protein>
<gene>
    <name evidence="1" type="ORF">AVDCRST_MAG75-2063</name>
</gene>
<sequence>MSPGAVLRSAVDPTSMVTPQYGHSTLADLMPSIGAHLRVPGCGRPPIELPSSDRYVVVLIDGLGWQLVRRAIQHVPYLAGLLGGGRPITSAVPSTTVTSLACLGIGLPPGQHGLVGYSSRVPETGELLNALTWESDLPPRSYQPRQTFFERAAAAGVAVSSVALARFKDTGLTEAALRGADFIPFQHEKQENTRIKLTVAAAQRGQRSLVYAYERELDHCGHVEGSASPNWLDHLVRIDAMCERLRAELPDDVCMIITGDHGMVDVPVDHRLILEDEPELMAGTSAIAGEGRFRQVYVDDDGPDAVAARWQDRLCDTAWVLTRDQAIDAGWFGPVDDRVRERYGHVLVAMRDDYAIMTRQFPRELSLVGMHGSLTPAETMVPLFTD</sequence>
<dbReference type="Pfam" id="PF01663">
    <property type="entry name" value="Phosphodiest"/>
    <property type="match status" value="1"/>
</dbReference>
<dbReference type="InterPro" id="IPR017850">
    <property type="entry name" value="Alkaline_phosphatase_core_sf"/>
</dbReference>
<accession>A0A6J4NZQ9</accession>
<dbReference type="EC" id="3.6.1.9" evidence="1"/>
<dbReference type="EC" id="3.1.4.1" evidence="1"/>
<organism evidence="1">
    <name type="scientific">uncultured Propionibacteriaceae bacterium</name>
    <dbReference type="NCBI Taxonomy" id="257457"/>
    <lineage>
        <taxon>Bacteria</taxon>
        <taxon>Bacillati</taxon>
        <taxon>Actinomycetota</taxon>
        <taxon>Actinomycetes</taxon>
        <taxon>Propionibacteriales</taxon>
        <taxon>Propionibacteriaceae</taxon>
        <taxon>environmental samples</taxon>
    </lineage>
</organism>
<dbReference type="PANTHER" id="PTHR10151">
    <property type="entry name" value="ECTONUCLEOTIDE PYROPHOSPHATASE/PHOSPHODIESTERASE"/>
    <property type="match status" value="1"/>
</dbReference>
<dbReference type="InterPro" id="IPR002591">
    <property type="entry name" value="Phosphodiest/P_Trfase"/>
</dbReference>
<evidence type="ECO:0000313" key="1">
    <source>
        <dbReference type="EMBL" id="CAA9399865.1"/>
    </source>
</evidence>
<dbReference type="EMBL" id="CADCUO010000134">
    <property type="protein sequence ID" value="CAA9399865.1"/>
    <property type="molecule type" value="Genomic_DNA"/>
</dbReference>
<dbReference type="AlphaFoldDB" id="A0A6J4NZQ9"/>
<dbReference type="GO" id="GO:0047429">
    <property type="term" value="F:nucleoside triphosphate diphosphatase activity"/>
    <property type="evidence" value="ECO:0007669"/>
    <property type="project" value="UniProtKB-EC"/>
</dbReference>
<name>A0A6J4NZQ9_9ACTN</name>
<dbReference type="Gene3D" id="3.40.720.10">
    <property type="entry name" value="Alkaline Phosphatase, subunit A"/>
    <property type="match status" value="1"/>
</dbReference>
<dbReference type="GO" id="GO:0004528">
    <property type="term" value="F:phosphodiesterase I activity"/>
    <property type="evidence" value="ECO:0007669"/>
    <property type="project" value="UniProtKB-EC"/>
</dbReference>
<keyword evidence="1" id="KW-0378">Hydrolase</keyword>
<dbReference type="PANTHER" id="PTHR10151:SF120">
    <property type="entry name" value="BIS(5'-ADENOSYL)-TRIPHOSPHATASE"/>
    <property type="match status" value="1"/>
</dbReference>